<organism evidence="6 7">
    <name type="scientific">Telmatospirillum siberiense</name>
    <dbReference type="NCBI Taxonomy" id="382514"/>
    <lineage>
        <taxon>Bacteria</taxon>
        <taxon>Pseudomonadati</taxon>
        <taxon>Pseudomonadota</taxon>
        <taxon>Alphaproteobacteria</taxon>
        <taxon>Rhodospirillales</taxon>
        <taxon>Rhodospirillaceae</taxon>
        <taxon>Telmatospirillum</taxon>
    </lineage>
</organism>
<sequence>MTLVWNVEYFLGIPEMDAEHCRIIEMINRLDDARGRADALPTAWRIVNELADYIALHFTHEESLMERSGYADLPSHREAHRAFEERVEDLRSRANLENGEVRALLQQWLEEHILKIDRAYVPHVQDWQDRRIGDGGGQ</sequence>
<reference evidence="7" key="1">
    <citation type="submission" date="2017-12" db="EMBL/GenBank/DDBJ databases">
        <title>Draft genome sequence of Telmatospirillum siberiense 26-4b1T, an acidotolerant peatland alphaproteobacterium potentially involved in sulfur cycling.</title>
        <authorList>
            <person name="Hausmann B."/>
            <person name="Pjevac P."/>
            <person name="Schreck K."/>
            <person name="Herbold C.W."/>
            <person name="Daims H."/>
            <person name="Wagner M."/>
            <person name="Pester M."/>
            <person name="Loy A."/>
        </authorList>
    </citation>
    <scope>NUCLEOTIDE SEQUENCE [LARGE SCALE GENOMIC DNA]</scope>
    <source>
        <strain evidence="7">26-4b1</strain>
    </source>
</reference>
<keyword evidence="2" id="KW-0561">Oxygen transport</keyword>
<proteinExistence type="inferred from homology"/>
<dbReference type="InterPro" id="IPR050669">
    <property type="entry name" value="Hemerythrin"/>
</dbReference>
<protein>
    <recommendedName>
        <fullName evidence="5">Hemerythrin-like domain-containing protein</fullName>
    </recommendedName>
</protein>
<dbReference type="GO" id="GO:0005344">
    <property type="term" value="F:oxygen carrier activity"/>
    <property type="evidence" value="ECO:0007669"/>
    <property type="project" value="UniProtKB-KW"/>
</dbReference>
<dbReference type="Gene3D" id="1.20.120.50">
    <property type="entry name" value="Hemerythrin-like"/>
    <property type="match status" value="1"/>
</dbReference>
<evidence type="ECO:0000256" key="1">
    <source>
        <dbReference type="ARBA" id="ARBA00010587"/>
    </source>
</evidence>
<keyword evidence="7" id="KW-1185">Reference proteome</keyword>
<evidence type="ECO:0000256" key="3">
    <source>
        <dbReference type="ARBA" id="ARBA00022723"/>
    </source>
</evidence>
<dbReference type="RefSeq" id="WP_101252575.1">
    <property type="nucleotide sequence ID" value="NZ_PIUM01000029.1"/>
</dbReference>
<evidence type="ECO:0000256" key="4">
    <source>
        <dbReference type="ARBA" id="ARBA00023004"/>
    </source>
</evidence>
<feature type="domain" description="Hemerythrin-like" evidence="5">
    <location>
        <begin position="12"/>
        <end position="123"/>
    </location>
</feature>
<comment type="similarity">
    <text evidence="1">Belongs to the hemerythrin family.</text>
</comment>
<dbReference type="OrthoDB" id="7305302at2"/>
<dbReference type="PROSITE" id="PS00550">
    <property type="entry name" value="HEMERYTHRINS"/>
    <property type="match status" value="1"/>
</dbReference>
<evidence type="ECO:0000256" key="2">
    <source>
        <dbReference type="ARBA" id="ARBA00022621"/>
    </source>
</evidence>
<dbReference type="InterPro" id="IPR012827">
    <property type="entry name" value="Hemerythrin_metal-bd"/>
</dbReference>
<evidence type="ECO:0000259" key="5">
    <source>
        <dbReference type="Pfam" id="PF01814"/>
    </source>
</evidence>
<dbReference type="EMBL" id="PIUM01000029">
    <property type="protein sequence ID" value="PKU22642.1"/>
    <property type="molecule type" value="Genomic_DNA"/>
</dbReference>
<dbReference type="Pfam" id="PF01814">
    <property type="entry name" value="Hemerythrin"/>
    <property type="match status" value="1"/>
</dbReference>
<dbReference type="CDD" id="cd12107">
    <property type="entry name" value="Hemerythrin"/>
    <property type="match status" value="1"/>
</dbReference>
<dbReference type="Proteomes" id="UP000233293">
    <property type="component" value="Unassembled WGS sequence"/>
</dbReference>
<dbReference type="InterPro" id="IPR035938">
    <property type="entry name" value="Hemerythrin-like_sf"/>
</dbReference>
<evidence type="ECO:0000313" key="7">
    <source>
        <dbReference type="Proteomes" id="UP000233293"/>
    </source>
</evidence>
<keyword evidence="4" id="KW-0408">Iron</keyword>
<dbReference type="InterPro" id="IPR016131">
    <property type="entry name" value="Haemerythrin_Fe_BS"/>
</dbReference>
<gene>
    <name evidence="6" type="ORF">CWS72_20900</name>
</gene>
<dbReference type="SUPFAM" id="SSF47188">
    <property type="entry name" value="Hemerythrin-like"/>
    <property type="match status" value="1"/>
</dbReference>
<accession>A0A2N3PQI0</accession>
<dbReference type="GO" id="GO:0046872">
    <property type="term" value="F:metal ion binding"/>
    <property type="evidence" value="ECO:0007669"/>
    <property type="project" value="UniProtKB-KW"/>
</dbReference>
<dbReference type="PANTHER" id="PTHR37164:SF1">
    <property type="entry name" value="BACTERIOHEMERYTHRIN"/>
    <property type="match status" value="1"/>
</dbReference>
<dbReference type="NCBIfam" id="TIGR02481">
    <property type="entry name" value="hemeryth_dom"/>
    <property type="match status" value="1"/>
</dbReference>
<evidence type="ECO:0000313" key="6">
    <source>
        <dbReference type="EMBL" id="PKU22642.1"/>
    </source>
</evidence>
<keyword evidence="3" id="KW-0479">Metal-binding</keyword>
<dbReference type="AlphaFoldDB" id="A0A2N3PQI0"/>
<dbReference type="NCBIfam" id="NF033749">
    <property type="entry name" value="bact_hemeryth"/>
    <property type="match status" value="1"/>
</dbReference>
<dbReference type="PANTHER" id="PTHR37164">
    <property type="entry name" value="BACTERIOHEMERYTHRIN"/>
    <property type="match status" value="1"/>
</dbReference>
<comment type="caution">
    <text evidence="6">The sequence shown here is derived from an EMBL/GenBank/DDBJ whole genome shotgun (WGS) entry which is preliminary data.</text>
</comment>
<keyword evidence="2" id="KW-0813">Transport</keyword>
<name>A0A2N3PQI0_9PROT</name>
<dbReference type="InterPro" id="IPR012312">
    <property type="entry name" value="Hemerythrin-like"/>
</dbReference>